<protein>
    <submittedName>
        <fullName evidence="1">Uncharacterized protein</fullName>
    </submittedName>
</protein>
<organism evidence="1 2">
    <name type="scientific">Austropuccinia psidii MF-1</name>
    <dbReference type="NCBI Taxonomy" id="1389203"/>
    <lineage>
        <taxon>Eukaryota</taxon>
        <taxon>Fungi</taxon>
        <taxon>Dikarya</taxon>
        <taxon>Basidiomycota</taxon>
        <taxon>Pucciniomycotina</taxon>
        <taxon>Pucciniomycetes</taxon>
        <taxon>Pucciniales</taxon>
        <taxon>Sphaerophragmiaceae</taxon>
        <taxon>Austropuccinia</taxon>
    </lineage>
</organism>
<keyword evidence="2" id="KW-1185">Reference proteome</keyword>
<dbReference type="EMBL" id="AVOT02024967">
    <property type="protein sequence ID" value="MBW0515960.1"/>
    <property type="molecule type" value="Genomic_DNA"/>
</dbReference>
<reference evidence="1" key="1">
    <citation type="submission" date="2021-03" db="EMBL/GenBank/DDBJ databases">
        <title>Draft genome sequence of rust myrtle Austropuccinia psidii MF-1, a brazilian biotype.</title>
        <authorList>
            <person name="Quecine M.C."/>
            <person name="Pachon D.M.R."/>
            <person name="Bonatelli M.L."/>
            <person name="Correr F.H."/>
            <person name="Franceschini L.M."/>
            <person name="Leite T.F."/>
            <person name="Margarido G.R.A."/>
            <person name="Almeida C.A."/>
            <person name="Ferrarezi J.A."/>
            <person name="Labate C.A."/>
        </authorList>
    </citation>
    <scope>NUCLEOTIDE SEQUENCE</scope>
    <source>
        <strain evidence="1">MF-1</strain>
    </source>
</reference>
<sequence length="149" mass="16460">MVRKAGNLCSRGQSKSLINQNGPACLHLPKEQHWYASCEVFLDNVDAGKKVAPKNLQQPAHFSNKGKKNKVFNVTLKGISNGVLVYSAAEIHVSGYIPDFIPETLLNSPPTLQLVSHNNTSKLTGMGRLWILNPSSRLELANVYYFPDI</sequence>
<comment type="caution">
    <text evidence="1">The sequence shown here is derived from an EMBL/GenBank/DDBJ whole genome shotgun (WGS) entry which is preliminary data.</text>
</comment>
<dbReference type="Proteomes" id="UP000765509">
    <property type="component" value="Unassembled WGS sequence"/>
</dbReference>
<dbReference type="OrthoDB" id="2506627at2759"/>
<evidence type="ECO:0000313" key="1">
    <source>
        <dbReference type="EMBL" id="MBW0515960.1"/>
    </source>
</evidence>
<proteinExistence type="predicted"/>
<evidence type="ECO:0000313" key="2">
    <source>
        <dbReference type="Proteomes" id="UP000765509"/>
    </source>
</evidence>
<name>A0A9Q3EB80_9BASI</name>
<dbReference type="AlphaFoldDB" id="A0A9Q3EB80"/>
<gene>
    <name evidence="1" type="ORF">O181_055675</name>
</gene>
<accession>A0A9Q3EB80</accession>